<evidence type="ECO:0000256" key="3">
    <source>
        <dbReference type="ARBA" id="ARBA00022801"/>
    </source>
</evidence>
<accession>A0A1H7NVV3</accession>
<dbReference type="SUPFAM" id="SSF54060">
    <property type="entry name" value="His-Me finger endonucleases"/>
    <property type="match status" value="1"/>
</dbReference>
<dbReference type="Pfam" id="PF04231">
    <property type="entry name" value="Endonuclease_1"/>
    <property type="match status" value="1"/>
</dbReference>
<dbReference type="RefSeq" id="WP_074868319.1">
    <property type="nucleotide sequence ID" value="NZ_FOAS01000010.1"/>
</dbReference>
<dbReference type="STRING" id="1429083.GCA_001885685_01835"/>
<feature type="chain" id="PRO_5010274706" evidence="4">
    <location>
        <begin position="22"/>
        <end position="237"/>
    </location>
</feature>
<evidence type="ECO:0000256" key="2">
    <source>
        <dbReference type="ARBA" id="ARBA00022722"/>
    </source>
</evidence>
<dbReference type="GO" id="GO:0016787">
    <property type="term" value="F:hydrolase activity"/>
    <property type="evidence" value="ECO:0007669"/>
    <property type="project" value="UniProtKB-KW"/>
</dbReference>
<keyword evidence="2" id="KW-0540">Nuclease</keyword>
<reference evidence="5 6" key="1">
    <citation type="submission" date="2016-10" db="EMBL/GenBank/DDBJ databases">
        <authorList>
            <person name="de Groot N.N."/>
        </authorList>
    </citation>
    <scope>NUCLEOTIDE SEQUENCE [LARGE SCALE GENOMIC DNA]</scope>
    <source>
        <strain evidence="5 6">JCM 19513</strain>
    </source>
</reference>
<dbReference type="InterPro" id="IPR044925">
    <property type="entry name" value="His-Me_finger_sf"/>
</dbReference>
<gene>
    <name evidence="5" type="ORF">SAMN05216214_11034</name>
</gene>
<dbReference type="PANTHER" id="PTHR33607">
    <property type="entry name" value="ENDONUCLEASE-1"/>
    <property type="match status" value="1"/>
</dbReference>
<dbReference type="AlphaFoldDB" id="A0A1H7NVV3"/>
<protein>
    <submittedName>
        <fullName evidence="5">Deoxyribonuclease-1</fullName>
    </submittedName>
</protein>
<proteinExistence type="inferred from homology"/>
<evidence type="ECO:0000313" key="6">
    <source>
        <dbReference type="Proteomes" id="UP000185766"/>
    </source>
</evidence>
<dbReference type="PANTHER" id="PTHR33607:SF2">
    <property type="entry name" value="ENDONUCLEASE-1"/>
    <property type="match status" value="1"/>
</dbReference>
<dbReference type="EMBL" id="FOAS01000010">
    <property type="protein sequence ID" value="SEL27651.1"/>
    <property type="molecule type" value="Genomic_DNA"/>
</dbReference>
<dbReference type="GO" id="GO:0004518">
    <property type="term" value="F:nuclease activity"/>
    <property type="evidence" value="ECO:0007669"/>
    <property type="project" value="UniProtKB-KW"/>
</dbReference>
<evidence type="ECO:0000313" key="5">
    <source>
        <dbReference type="EMBL" id="SEL27651.1"/>
    </source>
</evidence>
<name>A0A1H7NVV3_9GAMM</name>
<evidence type="ECO:0000256" key="4">
    <source>
        <dbReference type="SAM" id="SignalP"/>
    </source>
</evidence>
<organism evidence="5 6">
    <name type="scientific">Atopomonas hussainii</name>
    <dbReference type="NCBI Taxonomy" id="1429083"/>
    <lineage>
        <taxon>Bacteria</taxon>
        <taxon>Pseudomonadati</taxon>
        <taxon>Pseudomonadota</taxon>
        <taxon>Gammaproteobacteria</taxon>
        <taxon>Pseudomonadales</taxon>
        <taxon>Pseudomonadaceae</taxon>
        <taxon>Atopomonas</taxon>
    </lineage>
</organism>
<keyword evidence="6" id="KW-1185">Reference proteome</keyword>
<sequence length="237" mass="26771">MLFGSRCGLLLCALLALPAYAEPSSFYAAKKLLPSLALALGQRSFYCACTIKHNGKQLRADWASCGYTPRKNAQRAARIEWEHVVPAWAFGHQLQCWQHGGRKACSKDARFRQMEADLHNLVPAIGEVNGDRSNYSFAMLPSTPAQHGACPIRIDFKARRFQPPANKRGDIARIYFYMRDRYGLQISRQQSQLFNAWAKQDPVDHAERQRDARIAATIGRHNPHVAAPLNEQIAQQR</sequence>
<dbReference type="Proteomes" id="UP000185766">
    <property type="component" value="Unassembled WGS sequence"/>
</dbReference>
<evidence type="ECO:0000256" key="1">
    <source>
        <dbReference type="ARBA" id="ARBA00006429"/>
    </source>
</evidence>
<feature type="signal peptide" evidence="4">
    <location>
        <begin position="1"/>
        <end position="21"/>
    </location>
</feature>
<dbReference type="InterPro" id="IPR007346">
    <property type="entry name" value="Endonuclease-I"/>
</dbReference>
<keyword evidence="3" id="KW-0378">Hydrolase</keyword>
<comment type="similarity">
    <text evidence="1">Belongs to the EndA/NucM nuclease family.</text>
</comment>
<keyword evidence="4" id="KW-0732">Signal</keyword>